<evidence type="ECO:0000313" key="11">
    <source>
        <dbReference type="Proteomes" id="UP000266183"/>
    </source>
</evidence>
<sequence>MKDLKTFEAWFVTGSQHLYGEETLKKVAEHSQQIAKALDAAKDIPVKVVFKPVLKSSEEIYRLCQEANAAPNCIGIVAWMHTFSPAKMWIGGLKILNKPLLHLHTQFNRDIPWGTIDMDFMNLNQSAHGDREFGFIMSRMRLERKVVVGHWEDKGVQQKLNVWMRAACGWHDLQGAKFCRFGDNMRQVAVTDGDKVEAEIKFGYAVNGYGIGDLVSVINAVPEGEINALLDEYASKYTLADTLQKAGGKHASLRDAARIECGLRAFLKQGDFKGFTDTFEDLHGLVQLPGIAMQRLMAEGYGFGAEGDWKTAALVRAMKVMATGLKGGNSFMEDYTYHFDPAQQLVLGAHMLEICESIADGKPSCEIHPLGIGGKADPVRLVFNSAPGAALNASIIDMGNRFRLLVNDVEAVKPPHDLPKLPVARVLWKPFPDMPTGCAAWILAGGAHHTCYSQNLTSEHLQDFAEMAGIEFVLIGKNTNLYDFKNMLRWNEVYYR</sequence>
<dbReference type="GO" id="GO:0030145">
    <property type="term" value="F:manganese ion binding"/>
    <property type="evidence" value="ECO:0007669"/>
    <property type="project" value="UniProtKB-UniRule"/>
</dbReference>
<comment type="pathway">
    <text evidence="6">Carbohydrate degradation; L-arabinose degradation via L-ribulose; D-xylulose 5-phosphate from L-arabinose (bacterial route): step 1/3.</text>
</comment>
<dbReference type="InterPro" id="IPR003762">
    <property type="entry name" value="Lara_isomerase"/>
</dbReference>
<evidence type="ECO:0000256" key="3">
    <source>
        <dbReference type="ARBA" id="ARBA00023211"/>
    </source>
</evidence>
<dbReference type="HAMAP" id="MF_00519">
    <property type="entry name" value="Arabinose_Isome"/>
    <property type="match status" value="1"/>
</dbReference>
<dbReference type="AlphaFoldDB" id="A0A385ST60"/>
<dbReference type="KEGG" id="chk:D4L85_32540"/>
<keyword evidence="5 6" id="KW-0119">Carbohydrate metabolism</keyword>
<name>A0A385ST60_9BACT</name>
<keyword evidence="11" id="KW-1185">Reference proteome</keyword>
<dbReference type="PANTHER" id="PTHR38464">
    <property type="entry name" value="L-ARABINOSE ISOMERASE"/>
    <property type="match status" value="1"/>
</dbReference>
<dbReference type="Pfam" id="PF11762">
    <property type="entry name" value="Arabinose_Iso_C"/>
    <property type="match status" value="1"/>
</dbReference>
<dbReference type="PIRSF" id="PIRSF001478">
    <property type="entry name" value="L-ara_isomerase"/>
    <property type="match status" value="1"/>
</dbReference>
<accession>A0A385ST60</accession>
<protein>
    <recommendedName>
        <fullName evidence="6">L-arabinose isomerase</fullName>
        <ecNumber evidence="6">5.3.1.4</ecNumber>
    </recommendedName>
</protein>
<dbReference type="Pfam" id="PF02610">
    <property type="entry name" value="AraA_N"/>
    <property type="match status" value="1"/>
</dbReference>
<organism evidence="10 11">
    <name type="scientific">Chryseolinea soli</name>
    <dbReference type="NCBI Taxonomy" id="2321403"/>
    <lineage>
        <taxon>Bacteria</taxon>
        <taxon>Pseudomonadati</taxon>
        <taxon>Bacteroidota</taxon>
        <taxon>Cytophagia</taxon>
        <taxon>Cytophagales</taxon>
        <taxon>Fulvivirgaceae</taxon>
        <taxon>Chryseolinea</taxon>
    </lineage>
</organism>
<proteinExistence type="inferred from homology"/>
<dbReference type="UniPathway" id="UPA00145">
    <property type="reaction ID" value="UER00565"/>
</dbReference>
<keyword evidence="3 6" id="KW-0464">Manganese</keyword>
<keyword evidence="2 6" id="KW-0054">Arabinose catabolism</keyword>
<dbReference type="InterPro" id="IPR055389">
    <property type="entry name" value="AraA_N"/>
</dbReference>
<dbReference type="EC" id="5.3.1.4" evidence="6"/>
<feature type="binding site" evidence="6">
    <location>
        <position position="333"/>
    </location>
    <ligand>
        <name>Mn(2+)</name>
        <dbReference type="ChEBI" id="CHEBI:29035"/>
    </ligand>
</feature>
<evidence type="ECO:0000259" key="7">
    <source>
        <dbReference type="Pfam" id="PF02610"/>
    </source>
</evidence>
<evidence type="ECO:0000259" key="9">
    <source>
        <dbReference type="Pfam" id="PF24856"/>
    </source>
</evidence>
<gene>
    <name evidence="6" type="primary">araA</name>
    <name evidence="10" type="ORF">D4L85_32540</name>
</gene>
<evidence type="ECO:0000256" key="6">
    <source>
        <dbReference type="HAMAP-Rule" id="MF_00519"/>
    </source>
</evidence>
<evidence type="ECO:0000256" key="1">
    <source>
        <dbReference type="ARBA" id="ARBA00022723"/>
    </source>
</evidence>
<dbReference type="SUPFAM" id="SSF50443">
    <property type="entry name" value="FucI/AraA C-terminal domain-like"/>
    <property type="match status" value="1"/>
</dbReference>
<dbReference type="EMBL" id="CP032382">
    <property type="protein sequence ID" value="AYB35023.1"/>
    <property type="molecule type" value="Genomic_DNA"/>
</dbReference>
<dbReference type="InterPro" id="IPR009015">
    <property type="entry name" value="Fucose_isomerase_N/cen_sf"/>
</dbReference>
<dbReference type="Gene3D" id="3.40.50.10940">
    <property type="match status" value="1"/>
</dbReference>
<reference evidence="11" key="1">
    <citation type="submission" date="2018-09" db="EMBL/GenBank/DDBJ databases">
        <title>Chryseolinea sp. KIS68-18 isolated from soil.</title>
        <authorList>
            <person name="Weon H.-Y."/>
            <person name="Kwon S.-W."/>
            <person name="Lee S.A."/>
        </authorList>
    </citation>
    <scope>NUCLEOTIDE SEQUENCE [LARGE SCALE GENOMIC DNA]</scope>
    <source>
        <strain evidence="11">KIS68-18</strain>
    </source>
</reference>
<feature type="binding site" evidence="6">
    <location>
        <position position="306"/>
    </location>
    <ligand>
        <name>Mn(2+)</name>
        <dbReference type="ChEBI" id="CHEBI:29035"/>
    </ligand>
</feature>
<feature type="domain" description="L-arabinose isomerase central" evidence="9">
    <location>
        <begin position="177"/>
        <end position="324"/>
    </location>
</feature>
<dbReference type="RefSeq" id="WP_119758274.1">
    <property type="nucleotide sequence ID" value="NZ_CP032382.1"/>
</dbReference>
<dbReference type="InterPro" id="IPR004216">
    <property type="entry name" value="Fuc/Ara_isomerase_C"/>
</dbReference>
<feature type="binding site" evidence="6">
    <location>
        <position position="449"/>
    </location>
    <ligand>
        <name>Mn(2+)</name>
        <dbReference type="ChEBI" id="CHEBI:29035"/>
    </ligand>
</feature>
<evidence type="ECO:0000256" key="4">
    <source>
        <dbReference type="ARBA" id="ARBA00023235"/>
    </source>
</evidence>
<dbReference type="Proteomes" id="UP000266183">
    <property type="component" value="Chromosome"/>
</dbReference>
<dbReference type="GO" id="GO:0008733">
    <property type="term" value="F:L-arabinose isomerase activity"/>
    <property type="evidence" value="ECO:0007669"/>
    <property type="project" value="UniProtKB-UniRule"/>
</dbReference>
<dbReference type="SUPFAM" id="SSF53743">
    <property type="entry name" value="FucI/AraA N-terminal and middle domains"/>
    <property type="match status" value="1"/>
</dbReference>
<keyword evidence="4 6" id="KW-0413">Isomerase</keyword>
<dbReference type="GO" id="GO:0019569">
    <property type="term" value="P:L-arabinose catabolic process to D-xylulose 5-phosphate"/>
    <property type="evidence" value="ECO:0007669"/>
    <property type="project" value="UniProtKB-UniRule"/>
</dbReference>
<dbReference type="GO" id="GO:0005829">
    <property type="term" value="C:cytosol"/>
    <property type="evidence" value="ECO:0007669"/>
    <property type="project" value="TreeGrafter"/>
</dbReference>
<feature type="domain" description="L-arabinose isomerase N-terminal" evidence="7">
    <location>
        <begin position="8"/>
        <end position="173"/>
    </location>
</feature>
<dbReference type="InterPro" id="IPR038583">
    <property type="entry name" value="AraA_N_sf"/>
</dbReference>
<keyword evidence="1 6" id="KW-0479">Metal-binding</keyword>
<dbReference type="OrthoDB" id="9765600at2"/>
<feature type="binding site" evidence="6">
    <location>
        <position position="350"/>
    </location>
    <ligand>
        <name>Mn(2+)</name>
        <dbReference type="ChEBI" id="CHEBI:29035"/>
    </ligand>
</feature>
<comment type="similarity">
    <text evidence="6">Belongs to the arabinose isomerase family.</text>
</comment>
<dbReference type="NCBIfam" id="NF002795">
    <property type="entry name" value="PRK02929.1"/>
    <property type="match status" value="1"/>
</dbReference>
<evidence type="ECO:0000313" key="10">
    <source>
        <dbReference type="EMBL" id="AYB35023.1"/>
    </source>
</evidence>
<evidence type="ECO:0000256" key="5">
    <source>
        <dbReference type="ARBA" id="ARBA00023277"/>
    </source>
</evidence>
<dbReference type="InterPro" id="IPR055390">
    <property type="entry name" value="AraA_central"/>
</dbReference>
<dbReference type="Pfam" id="PF24856">
    <property type="entry name" value="AraA_central"/>
    <property type="match status" value="1"/>
</dbReference>
<comment type="catalytic activity">
    <reaction evidence="6">
        <text>beta-L-arabinopyranose = L-ribulose</text>
        <dbReference type="Rhea" id="RHEA:14821"/>
        <dbReference type="ChEBI" id="CHEBI:16880"/>
        <dbReference type="ChEBI" id="CHEBI:40886"/>
        <dbReference type="EC" id="5.3.1.4"/>
    </reaction>
</comment>
<evidence type="ECO:0000256" key="2">
    <source>
        <dbReference type="ARBA" id="ARBA00022935"/>
    </source>
</evidence>
<dbReference type="CDD" id="cd03557">
    <property type="entry name" value="L-arabinose_isomerase"/>
    <property type="match status" value="1"/>
</dbReference>
<feature type="domain" description="L-arabinose isomerase C-terminal" evidence="8">
    <location>
        <begin position="328"/>
        <end position="471"/>
    </location>
</feature>
<evidence type="ECO:0000259" key="8">
    <source>
        <dbReference type="Pfam" id="PF11762"/>
    </source>
</evidence>
<comment type="function">
    <text evidence="6">Catalyzes the conversion of L-arabinose to L-ribulose.</text>
</comment>
<dbReference type="PANTHER" id="PTHR38464:SF1">
    <property type="entry name" value="L-ARABINOSE ISOMERASE"/>
    <property type="match status" value="1"/>
</dbReference>
<dbReference type="InterPro" id="IPR024664">
    <property type="entry name" value="Ara_Isoase_C"/>
</dbReference>
<comment type="cofactor">
    <cofactor evidence="6">
        <name>Mn(2+)</name>
        <dbReference type="ChEBI" id="CHEBI:29035"/>
    </cofactor>
    <text evidence="6">Binds 1 Mn(2+) ion per subunit.</text>
</comment>